<keyword evidence="3 6" id="KW-0863">Zinc-finger</keyword>
<dbReference type="FunFam" id="2.20.25.10:FF:000001">
    <property type="entry name" value="Probable Transcription elongation factor S-II"/>
    <property type="match status" value="1"/>
</dbReference>
<organism evidence="13 14">
    <name type="scientific">Pleurostoma richardsiae</name>
    <dbReference type="NCBI Taxonomy" id="41990"/>
    <lineage>
        <taxon>Eukaryota</taxon>
        <taxon>Fungi</taxon>
        <taxon>Dikarya</taxon>
        <taxon>Ascomycota</taxon>
        <taxon>Pezizomycotina</taxon>
        <taxon>Sordariomycetes</taxon>
        <taxon>Sordariomycetidae</taxon>
        <taxon>Calosphaeriales</taxon>
        <taxon>Pleurostomataceae</taxon>
        <taxon>Pleurostoma</taxon>
    </lineage>
</organism>
<dbReference type="InterPro" id="IPR003617">
    <property type="entry name" value="TFIIS/CRSP70_N_sub"/>
</dbReference>
<keyword evidence="13" id="KW-0648">Protein biosynthesis</keyword>
<dbReference type="PROSITE" id="PS51133">
    <property type="entry name" value="ZF_TFIIS_2"/>
    <property type="match status" value="1"/>
</dbReference>
<evidence type="ECO:0000256" key="8">
    <source>
        <dbReference type="RuleBase" id="RU368078"/>
    </source>
</evidence>
<name>A0AA38VHC3_9PEZI</name>
<dbReference type="GO" id="GO:0031564">
    <property type="term" value="P:transcription antitermination"/>
    <property type="evidence" value="ECO:0007669"/>
    <property type="project" value="TreeGrafter"/>
</dbReference>
<keyword evidence="13" id="KW-0251">Elongation factor</keyword>
<keyword evidence="4 8" id="KW-0862">Zinc</keyword>
<dbReference type="PANTHER" id="PTHR11477:SF0">
    <property type="entry name" value="IP08861P-RELATED"/>
    <property type="match status" value="1"/>
</dbReference>
<dbReference type="PANTHER" id="PTHR11477">
    <property type="entry name" value="TRANSCRIPTION FACTOR S-II ZINC FINGER DOMAIN-CONTAINING PROTEIN"/>
    <property type="match status" value="1"/>
</dbReference>
<evidence type="ECO:0000256" key="7">
    <source>
        <dbReference type="PROSITE-ProRule" id="PRU00649"/>
    </source>
</evidence>
<dbReference type="EMBL" id="JANBVO010000054">
    <property type="protein sequence ID" value="KAJ9132985.1"/>
    <property type="molecule type" value="Genomic_DNA"/>
</dbReference>
<keyword evidence="8" id="KW-0804">Transcription</keyword>
<dbReference type="GO" id="GO:0006362">
    <property type="term" value="P:transcription elongation by RNA polymerase I"/>
    <property type="evidence" value="ECO:0007669"/>
    <property type="project" value="TreeGrafter"/>
</dbReference>
<dbReference type="Gene3D" id="2.20.25.10">
    <property type="match status" value="1"/>
</dbReference>
<dbReference type="GO" id="GO:0031440">
    <property type="term" value="P:regulation of mRNA 3'-end processing"/>
    <property type="evidence" value="ECO:0007669"/>
    <property type="project" value="TreeGrafter"/>
</dbReference>
<dbReference type="PIRSF" id="PIRSF006704">
    <property type="entry name" value="TF_IIS"/>
    <property type="match status" value="1"/>
</dbReference>
<dbReference type="PROSITE" id="PS00466">
    <property type="entry name" value="ZF_TFIIS_1"/>
    <property type="match status" value="1"/>
</dbReference>
<dbReference type="FunFam" id="1.10.472.30:FF:000003">
    <property type="entry name" value="Transcription elongation factor S-II"/>
    <property type="match status" value="1"/>
</dbReference>
<keyword evidence="8" id="KW-0805">Transcription regulation</keyword>
<comment type="function">
    <text evidence="8">Necessary for efficient RNA polymerase II transcription elongation past template-encoded arresting sites.</text>
</comment>
<comment type="similarity">
    <text evidence="8">Belongs to the TFS-II family.</text>
</comment>
<proteinExistence type="inferred from homology"/>
<keyword evidence="8" id="KW-0238">DNA-binding</keyword>
<evidence type="ECO:0000256" key="3">
    <source>
        <dbReference type="ARBA" id="ARBA00022771"/>
    </source>
</evidence>
<dbReference type="InterPro" id="IPR035441">
    <property type="entry name" value="TFIIS/LEDGF_dom_sf"/>
</dbReference>
<dbReference type="Pfam" id="PF07500">
    <property type="entry name" value="TFIIS_M"/>
    <property type="match status" value="1"/>
</dbReference>
<evidence type="ECO:0000313" key="14">
    <source>
        <dbReference type="Proteomes" id="UP001174694"/>
    </source>
</evidence>
<dbReference type="SMART" id="SM00509">
    <property type="entry name" value="TFS2N"/>
    <property type="match status" value="1"/>
</dbReference>
<dbReference type="GO" id="GO:0000977">
    <property type="term" value="F:RNA polymerase II transcription regulatory region sequence-specific DNA binding"/>
    <property type="evidence" value="ECO:0007669"/>
    <property type="project" value="TreeGrafter"/>
</dbReference>
<dbReference type="InterPro" id="IPR001222">
    <property type="entry name" value="Znf_TFIIS"/>
</dbReference>
<evidence type="ECO:0000259" key="11">
    <source>
        <dbReference type="PROSITE" id="PS51319"/>
    </source>
</evidence>
<comment type="caution">
    <text evidence="13">The sequence shown here is derived from an EMBL/GenBank/DDBJ whole genome shotgun (WGS) entry which is preliminary data.</text>
</comment>
<dbReference type="GO" id="GO:0008270">
    <property type="term" value="F:zinc ion binding"/>
    <property type="evidence" value="ECO:0007669"/>
    <property type="project" value="UniProtKB-UniRule"/>
</dbReference>
<feature type="domain" description="TFIIS N-terminal" evidence="11">
    <location>
        <begin position="1"/>
        <end position="82"/>
    </location>
</feature>
<dbReference type="InterPro" id="IPR006289">
    <property type="entry name" value="TFSII"/>
</dbReference>
<dbReference type="CDD" id="cd13749">
    <property type="entry name" value="Zn-ribbon_TFIIS"/>
    <property type="match status" value="1"/>
</dbReference>
<dbReference type="Pfam" id="PF08711">
    <property type="entry name" value="Med26"/>
    <property type="match status" value="1"/>
</dbReference>
<gene>
    <name evidence="13" type="ORF">NKR23_g11069</name>
</gene>
<dbReference type="Gene3D" id="1.10.472.30">
    <property type="entry name" value="Transcription elongation factor S-II, central domain"/>
    <property type="match status" value="1"/>
</dbReference>
<dbReference type="NCBIfam" id="TIGR01385">
    <property type="entry name" value="TFSII"/>
    <property type="match status" value="1"/>
</dbReference>
<evidence type="ECO:0000256" key="6">
    <source>
        <dbReference type="PROSITE-ProRule" id="PRU00472"/>
    </source>
</evidence>
<protein>
    <recommendedName>
        <fullName evidence="8">Transcription elongation factor</fullName>
    </recommendedName>
</protein>
<dbReference type="PROSITE" id="PS51321">
    <property type="entry name" value="TFIIS_CENTRAL"/>
    <property type="match status" value="1"/>
</dbReference>
<dbReference type="SMART" id="SM00510">
    <property type="entry name" value="TFS2M"/>
    <property type="match status" value="1"/>
</dbReference>
<feature type="region of interest" description="Disordered" evidence="9">
    <location>
        <begin position="81"/>
        <end position="122"/>
    </location>
</feature>
<accession>A0AA38VHC3</accession>
<dbReference type="SUPFAM" id="SSF57783">
    <property type="entry name" value="Zinc beta-ribbon"/>
    <property type="match status" value="1"/>
</dbReference>
<dbReference type="PROSITE" id="PS51319">
    <property type="entry name" value="TFIIS_N"/>
    <property type="match status" value="1"/>
</dbReference>
<evidence type="ECO:0000256" key="5">
    <source>
        <dbReference type="ARBA" id="ARBA00023242"/>
    </source>
</evidence>
<dbReference type="GO" id="GO:0005634">
    <property type="term" value="C:nucleus"/>
    <property type="evidence" value="ECO:0007669"/>
    <property type="project" value="UniProtKB-SubCell"/>
</dbReference>
<dbReference type="InterPro" id="IPR035100">
    <property type="entry name" value="TF_IIS-typ"/>
</dbReference>
<evidence type="ECO:0000313" key="13">
    <source>
        <dbReference type="EMBL" id="KAJ9132985.1"/>
    </source>
</evidence>
<dbReference type="Proteomes" id="UP001174694">
    <property type="component" value="Unassembled WGS sequence"/>
</dbReference>
<keyword evidence="14" id="KW-1185">Reference proteome</keyword>
<dbReference type="GO" id="GO:0006368">
    <property type="term" value="P:transcription elongation by RNA polymerase II"/>
    <property type="evidence" value="ECO:0007669"/>
    <property type="project" value="InterPro"/>
</dbReference>
<dbReference type="SMART" id="SM00440">
    <property type="entry name" value="ZnF_C2C2"/>
    <property type="match status" value="1"/>
</dbReference>
<feature type="domain" description="TFIIS central" evidence="12">
    <location>
        <begin position="137"/>
        <end position="252"/>
    </location>
</feature>
<keyword evidence="2 8" id="KW-0479">Metal-binding</keyword>
<dbReference type="SUPFAM" id="SSF47676">
    <property type="entry name" value="Conserved domain common to transcription factors TFIIS, elongin A, CRSP70"/>
    <property type="match status" value="1"/>
</dbReference>
<dbReference type="InterPro" id="IPR003618">
    <property type="entry name" value="TFIIS_cen_dom"/>
</dbReference>
<dbReference type="InterPro" id="IPR017923">
    <property type="entry name" value="TFIIS_N"/>
</dbReference>
<reference evidence="13" key="1">
    <citation type="submission" date="2022-07" db="EMBL/GenBank/DDBJ databases">
        <title>Fungi with potential for degradation of polypropylene.</title>
        <authorList>
            <person name="Gostincar C."/>
        </authorList>
    </citation>
    <scope>NUCLEOTIDE SEQUENCE</scope>
    <source>
        <strain evidence="13">EXF-13308</strain>
    </source>
</reference>
<dbReference type="AlphaFoldDB" id="A0AA38VHC3"/>
<evidence type="ECO:0000256" key="2">
    <source>
        <dbReference type="ARBA" id="ARBA00022723"/>
    </source>
</evidence>
<feature type="domain" description="TFIIS-type" evidence="10">
    <location>
        <begin position="255"/>
        <end position="295"/>
    </location>
</feature>
<evidence type="ECO:0000256" key="1">
    <source>
        <dbReference type="ARBA" id="ARBA00004123"/>
    </source>
</evidence>
<dbReference type="GO" id="GO:0001139">
    <property type="term" value="F:RNA polymerase II complex recruiting activity"/>
    <property type="evidence" value="ECO:0007669"/>
    <property type="project" value="TreeGrafter"/>
</dbReference>
<evidence type="ECO:0000256" key="4">
    <source>
        <dbReference type="ARBA" id="ARBA00022833"/>
    </source>
</evidence>
<dbReference type="Gene3D" id="1.20.930.10">
    <property type="entry name" value="Conserved domain common to transcription factors TFIIS, elongin A, CRSP70"/>
    <property type="match status" value="1"/>
</dbReference>
<dbReference type="SUPFAM" id="SSF46942">
    <property type="entry name" value="Elongation factor TFIIS domain 2"/>
    <property type="match status" value="1"/>
</dbReference>
<keyword evidence="5 7" id="KW-0539">Nucleus</keyword>
<dbReference type="GO" id="GO:0003746">
    <property type="term" value="F:translation elongation factor activity"/>
    <property type="evidence" value="ECO:0007669"/>
    <property type="project" value="UniProtKB-KW"/>
</dbReference>
<evidence type="ECO:0000256" key="9">
    <source>
        <dbReference type="SAM" id="MobiDB-lite"/>
    </source>
</evidence>
<sequence>MDERAVAAKVKELNKVLAANEPASVIVTVIETFRKEAAPAEEVIRATRAGVVIGKLRSHSSKEVSRIAAEIVSKWKKSVEAAKHGKHKKISSPSTPRGTASPAPPASTHSQPYTGDPLNRLKYSDEGVDVNRTSSKVRNASIGLIYNGIAYRSTQPADAILEKALQVEAAAWEAFNKTESAGYKQKMRSLFQNLKSKTNIELGRKVMSGEITPAKFVVMTHEELKSAEQKKQEEALEKENMKKAQVPMAEKSISTALTCGKCGQKKVSYSQAQTRSADEPMTTFCECTICGNRWKFS</sequence>
<evidence type="ECO:0000259" key="12">
    <source>
        <dbReference type="PROSITE" id="PS51321"/>
    </source>
</evidence>
<dbReference type="InterPro" id="IPR036575">
    <property type="entry name" value="TFIIS_cen_dom_sf"/>
</dbReference>
<dbReference type="Pfam" id="PF01096">
    <property type="entry name" value="Zn_ribbon_TFIIS"/>
    <property type="match status" value="1"/>
</dbReference>
<comment type="subcellular location">
    <subcellularLocation>
        <location evidence="1 7 8">Nucleus</location>
    </subcellularLocation>
</comment>
<evidence type="ECO:0000259" key="10">
    <source>
        <dbReference type="PROSITE" id="PS51133"/>
    </source>
</evidence>